<sequence length="186" mass="20505">MDSVHTVACSDQHGPCWDKNGSGEVCDEEGDRILCELTDRGSYSCPFPRTGPKTHAKVSGAPTTLLTIEKVTREWMRWQCGNELSDVSLFALPFRFALSVSSVESVLSFSRSVDRSSACKTKHCHPSQLPLRHSGDLALVGTADSSSFCPSVRLLQATPARRPKRKQEDKKRKEDTDIKALPPGFL</sequence>
<evidence type="ECO:0000313" key="3">
    <source>
        <dbReference type="Proteomes" id="UP001187343"/>
    </source>
</evidence>
<feature type="region of interest" description="Disordered" evidence="1">
    <location>
        <begin position="159"/>
        <end position="186"/>
    </location>
</feature>
<protein>
    <submittedName>
        <fullName evidence="2">Uncharacterized protein</fullName>
    </submittedName>
</protein>
<reference evidence="2" key="1">
    <citation type="submission" date="2023-08" db="EMBL/GenBank/DDBJ databases">
        <title>Chromosome-level Genome Assembly of mud carp (Cirrhinus molitorella).</title>
        <authorList>
            <person name="Liu H."/>
        </authorList>
    </citation>
    <scope>NUCLEOTIDE SEQUENCE</scope>
    <source>
        <strain evidence="2">Prfri</strain>
        <tissue evidence="2">Muscle</tissue>
    </source>
</reference>
<dbReference type="EMBL" id="JAUYZG010000007">
    <property type="protein sequence ID" value="KAK2902682.1"/>
    <property type="molecule type" value="Genomic_DNA"/>
</dbReference>
<evidence type="ECO:0000313" key="2">
    <source>
        <dbReference type="EMBL" id="KAK2902682.1"/>
    </source>
</evidence>
<accession>A0AA88U0A3</accession>
<proteinExistence type="predicted"/>
<gene>
    <name evidence="2" type="ORF">Q8A67_007395</name>
</gene>
<evidence type="ECO:0000256" key="1">
    <source>
        <dbReference type="SAM" id="MobiDB-lite"/>
    </source>
</evidence>
<dbReference type="AlphaFoldDB" id="A0AA88U0A3"/>
<comment type="caution">
    <text evidence="2">The sequence shown here is derived from an EMBL/GenBank/DDBJ whole genome shotgun (WGS) entry which is preliminary data.</text>
</comment>
<keyword evidence="3" id="KW-1185">Reference proteome</keyword>
<name>A0AA88U0A3_9TELE</name>
<organism evidence="2 3">
    <name type="scientific">Cirrhinus molitorella</name>
    <name type="common">mud carp</name>
    <dbReference type="NCBI Taxonomy" id="172907"/>
    <lineage>
        <taxon>Eukaryota</taxon>
        <taxon>Metazoa</taxon>
        <taxon>Chordata</taxon>
        <taxon>Craniata</taxon>
        <taxon>Vertebrata</taxon>
        <taxon>Euteleostomi</taxon>
        <taxon>Actinopterygii</taxon>
        <taxon>Neopterygii</taxon>
        <taxon>Teleostei</taxon>
        <taxon>Ostariophysi</taxon>
        <taxon>Cypriniformes</taxon>
        <taxon>Cyprinidae</taxon>
        <taxon>Labeoninae</taxon>
        <taxon>Labeonini</taxon>
        <taxon>Cirrhinus</taxon>
    </lineage>
</organism>
<feature type="compositionally biased region" description="Basic and acidic residues" evidence="1">
    <location>
        <begin position="166"/>
        <end position="178"/>
    </location>
</feature>
<dbReference type="Proteomes" id="UP001187343">
    <property type="component" value="Unassembled WGS sequence"/>
</dbReference>